<evidence type="ECO:0000313" key="4">
    <source>
        <dbReference type="Proteomes" id="UP000075755"/>
    </source>
</evidence>
<feature type="chain" id="PRO_5041934696" evidence="1">
    <location>
        <begin position="29"/>
        <end position="106"/>
    </location>
</feature>
<keyword evidence="5" id="KW-1185">Reference proteome</keyword>
<sequence>MALAPAFHTSGLAAVGLALMLPATPAVAELFCSDHDAIVAGLTDSFHERRLGYGVASDAAIVEIYISADGTWTVLLSDVRGRSCVLAAGDGWESAADEVREAEPRH</sequence>
<keyword evidence="1" id="KW-0732">Signal</keyword>
<organism evidence="2 4">
    <name type="scientific">Aminobacter aminovorans</name>
    <name type="common">Chelatobacter heintzii</name>
    <dbReference type="NCBI Taxonomy" id="83263"/>
    <lineage>
        <taxon>Bacteria</taxon>
        <taxon>Pseudomonadati</taxon>
        <taxon>Pseudomonadota</taxon>
        <taxon>Alphaproteobacteria</taxon>
        <taxon>Hyphomicrobiales</taxon>
        <taxon>Phyllobacteriaceae</taxon>
        <taxon>Aminobacter</taxon>
    </lineage>
</organism>
<accession>A0AAC9FD69</accession>
<dbReference type="AlphaFoldDB" id="A0AAC9FD69"/>
<dbReference type="Proteomes" id="UP000577697">
    <property type="component" value="Unassembled WGS sequence"/>
</dbReference>
<evidence type="ECO:0000313" key="5">
    <source>
        <dbReference type="Proteomes" id="UP000577697"/>
    </source>
</evidence>
<evidence type="ECO:0000313" key="3">
    <source>
        <dbReference type="EMBL" id="MBB3710032.1"/>
    </source>
</evidence>
<reference evidence="3 5" key="2">
    <citation type="submission" date="2020-08" db="EMBL/GenBank/DDBJ databases">
        <title>Genomic Encyclopedia of Type Strains, Phase IV (KMG-IV): sequencing the most valuable type-strain genomes for metagenomic binning, comparative biology and taxonomic classification.</title>
        <authorList>
            <person name="Goeker M."/>
        </authorList>
    </citation>
    <scope>NUCLEOTIDE SEQUENCE [LARGE SCALE GENOMIC DNA]</scope>
    <source>
        <strain evidence="3 5">DSM 10368</strain>
    </source>
</reference>
<dbReference type="RefSeq" id="WP_246340713.1">
    <property type="nucleotide sequence ID" value="NZ_CP015005.1"/>
</dbReference>
<dbReference type="Proteomes" id="UP000075755">
    <property type="component" value="Chromosome"/>
</dbReference>
<name>A0AAC9FD69_AMIAI</name>
<gene>
    <name evidence="2" type="ORF">AA2016_1324</name>
    <name evidence="3" type="ORF">FHS67_006392</name>
</gene>
<dbReference type="EMBL" id="JACICB010000040">
    <property type="protein sequence ID" value="MBB3710032.1"/>
    <property type="molecule type" value="Genomic_DNA"/>
</dbReference>
<dbReference type="EMBL" id="CP015005">
    <property type="protein sequence ID" value="AMS40258.1"/>
    <property type="molecule type" value="Genomic_DNA"/>
</dbReference>
<reference evidence="2 4" key="1">
    <citation type="submission" date="2016-03" db="EMBL/GenBank/DDBJ databases">
        <title>Complete genome of Aminobacter aminovorans KCTC 2477.</title>
        <authorList>
            <person name="Kim K.M."/>
        </authorList>
    </citation>
    <scope>NUCLEOTIDE SEQUENCE [LARGE SCALE GENOMIC DNA]</scope>
    <source>
        <strain evidence="2 4">KCTC 2477</strain>
    </source>
</reference>
<feature type="signal peptide" evidence="1">
    <location>
        <begin position="1"/>
        <end position="28"/>
    </location>
</feature>
<evidence type="ECO:0000256" key="1">
    <source>
        <dbReference type="SAM" id="SignalP"/>
    </source>
</evidence>
<protein>
    <submittedName>
        <fullName evidence="2">Uncharacterized protein</fullName>
    </submittedName>
</protein>
<dbReference type="KEGG" id="aak:AA2016_1324"/>
<evidence type="ECO:0000313" key="2">
    <source>
        <dbReference type="EMBL" id="AMS40258.1"/>
    </source>
</evidence>
<proteinExistence type="predicted"/>